<dbReference type="Gene3D" id="3.40.630.70">
    <property type="entry name" value="Leucyl/phenylalanyl-tRNA-protein transferase, C-terminal domain"/>
    <property type="match status" value="1"/>
</dbReference>
<comment type="caution">
    <text evidence="16">The sequence shown here is derived from an EMBL/GenBank/DDBJ whole genome shotgun (WGS) entry which is preliminary data.</text>
</comment>
<dbReference type="InterPro" id="IPR042203">
    <property type="entry name" value="Leu/Phe-tRNA_Trfase_C"/>
</dbReference>
<evidence type="ECO:0000256" key="14">
    <source>
        <dbReference type="ARBA" id="ARBA00083640"/>
    </source>
</evidence>
<keyword evidence="4 15" id="KW-0012">Acyltransferase</keyword>
<dbReference type="HAMAP" id="MF_00688">
    <property type="entry name" value="Leu_Phe_trans"/>
    <property type="match status" value="1"/>
</dbReference>
<dbReference type="PANTHER" id="PTHR30098:SF2">
    <property type="entry name" value="LEUCYL_PHENYLALANYL-TRNA--PROTEIN TRANSFERASE"/>
    <property type="match status" value="1"/>
</dbReference>
<evidence type="ECO:0000256" key="4">
    <source>
        <dbReference type="ARBA" id="ARBA00023315"/>
    </source>
</evidence>
<evidence type="ECO:0000256" key="12">
    <source>
        <dbReference type="ARBA" id="ARBA00077136"/>
    </source>
</evidence>
<dbReference type="InterPro" id="IPR042221">
    <property type="entry name" value="Leu/Phe-tRNA_Trfase_N"/>
</dbReference>
<keyword evidence="3 15" id="KW-0808">Transferase</keyword>
<dbReference type="EMBL" id="JAFNAA010000007">
    <property type="protein sequence ID" value="MBO1108210.1"/>
    <property type="molecule type" value="Genomic_DNA"/>
</dbReference>
<accession>A0A8I1W6M6</accession>
<dbReference type="Gene3D" id="3.30.70.3550">
    <property type="entry name" value="Leucyl/phenylalanyl-tRNA-protein transferase, N-terminal domain"/>
    <property type="match status" value="1"/>
</dbReference>
<name>A0A8I1W6M6_PLESH</name>
<dbReference type="AlphaFoldDB" id="A0A8I1W6M6"/>
<keyword evidence="2 15" id="KW-0963">Cytoplasm</keyword>
<evidence type="ECO:0000256" key="7">
    <source>
        <dbReference type="ARBA" id="ARBA00051538"/>
    </source>
</evidence>
<dbReference type="PANTHER" id="PTHR30098">
    <property type="entry name" value="LEUCYL/PHENYLALANYL-TRNA--PROTEIN TRANSFERASE"/>
    <property type="match status" value="1"/>
</dbReference>
<evidence type="ECO:0000256" key="10">
    <source>
        <dbReference type="ARBA" id="ARBA00066767"/>
    </source>
</evidence>
<comment type="catalytic activity">
    <reaction evidence="6 15">
        <text>N-terminal L-arginyl-[protein] + L-leucyl-tRNA(Leu) = N-terminal L-leucyl-L-arginyl-[protein] + tRNA(Leu) + H(+)</text>
        <dbReference type="Rhea" id="RHEA:50416"/>
        <dbReference type="Rhea" id="RHEA-COMP:9613"/>
        <dbReference type="Rhea" id="RHEA-COMP:9622"/>
        <dbReference type="Rhea" id="RHEA-COMP:12672"/>
        <dbReference type="Rhea" id="RHEA-COMP:12673"/>
        <dbReference type="ChEBI" id="CHEBI:15378"/>
        <dbReference type="ChEBI" id="CHEBI:64719"/>
        <dbReference type="ChEBI" id="CHEBI:78442"/>
        <dbReference type="ChEBI" id="CHEBI:78494"/>
        <dbReference type="ChEBI" id="CHEBI:133044"/>
        <dbReference type="EC" id="2.3.2.6"/>
    </reaction>
</comment>
<dbReference type="SUPFAM" id="SSF55729">
    <property type="entry name" value="Acyl-CoA N-acyltransferases (Nat)"/>
    <property type="match status" value="1"/>
</dbReference>
<evidence type="ECO:0000256" key="15">
    <source>
        <dbReference type="HAMAP-Rule" id="MF_00688"/>
    </source>
</evidence>
<evidence type="ECO:0000256" key="2">
    <source>
        <dbReference type="ARBA" id="ARBA00022490"/>
    </source>
</evidence>
<dbReference type="InterPro" id="IPR016181">
    <property type="entry name" value="Acyl_CoA_acyltransferase"/>
</dbReference>
<dbReference type="FunFam" id="3.40.630.70:FF:000001">
    <property type="entry name" value="Leucyl/phenylalanyl-tRNA--protein transferase"/>
    <property type="match status" value="1"/>
</dbReference>
<evidence type="ECO:0000256" key="3">
    <source>
        <dbReference type="ARBA" id="ARBA00022679"/>
    </source>
</evidence>
<reference evidence="16" key="1">
    <citation type="submission" date="2021-03" db="EMBL/GenBank/DDBJ databases">
        <title>Plesiomonas shigelloides zfcc0051, isolated from zebrafish feces.</title>
        <authorList>
            <person name="Vanderhoek Z."/>
            <person name="Gaulke C."/>
        </authorList>
    </citation>
    <scope>NUCLEOTIDE SEQUENCE</scope>
    <source>
        <strain evidence="16">Zfcc0051</strain>
    </source>
</reference>
<dbReference type="GO" id="GO:0030163">
    <property type="term" value="P:protein catabolic process"/>
    <property type="evidence" value="ECO:0007669"/>
    <property type="project" value="UniProtKB-UniRule"/>
</dbReference>
<comment type="function">
    <text evidence="8 15">Functions in the N-end rule pathway of protein degradation where it conjugates Leu, Phe and, less efficiently, Met from aminoacyl-tRNAs to the N-termini of proteins containing an N-terminal arginine or lysine.</text>
</comment>
<dbReference type="NCBIfam" id="TIGR00667">
    <property type="entry name" value="aat"/>
    <property type="match status" value="1"/>
</dbReference>
<organism evidence="16 17">
    <name type="scientific">Plesiomonas shigelloides</name>
    <name type="common">Aeromonas shigelloides</name>
    <dbReference type="NCBI Taxonomy" id="703"/>
    <lineage>
        <taxon>Bacteria</taxon>
        <taxon>Pseudomonadati</taxon>
        <taxon>Pseudomonadota</taxon>
        <taxon>Gammaproteobacteria</taxon>
        <taxon>Enterobacterales</taxon>
        <taxon>Enterobacteriaceae</taxon>
        <taxon>Plesiomonas</taxon>
    </lineage>
</organism>
<evidence type="ECO:0000256" key="13">
    <source>
        <dbReference type="ARBA" id="ARBA00077165"/>
    </source>
</evidence>
<proteinExistence type="inferred from homology"/>
<evidence type="ECO:0000256" key="8">
    <source>
        <dbReference type="ARBA" id="ARBA00054043"/>
    </source>
</evidence>
<dbReference type="GO" id="GO:0008914">
    <property type="term" value="F:leucyl-tRNA--protein transferase activity"/>
    <property type="evidence" value="ECO:0007669"/>
    <property type="project" value="UniProtKB-UniRule"/>
</dbReference>
<sequence length="253" mass="28204">MWLHALSAKNTDFPPIDSALTDPNGLLAFGGDLSVERLLNAYRHGIFPWFNPGEPILWWSPDPRTVFVSAQLQPNRSMRKWLKKSPFRVTVNRAFSDVIHHCADVRSGETWISDQIQAAYVRLHHLGIAHSIEVWQGDTLVGGLYGVAIGQVFCGESMFSLQDNASKTALLTFNQAFYQAGGALIDCQVMNPHLASLGAVSLPRSDFQRILVEHQTQSLPASFWQPRELAYCVESRNGKPPMSSDDVQSRTPD</sequence>
<dbReference type="Proteomes" id="UP000664658">
    <property type="component" value="Unassembled WGS sequence"/>
</dbReference>
<evidence type="ECO:0000256" key="11">
    <source>
        <dbReference type="ARBA" id="ARBA00074372"/>
    </source>
</evidence>
<dbReference type="RefSeq" id="WP_207542008.1">
    <property type="nucleotide sequence ID" value="NZ_JAFNAA010000007.1"/>
</dbReference>
<dbReference type="GO" id="GO:0005737">
    <property type="term" value="C:cytoplasm"/>
    <property type="evidence" value="ECO:0007669"/>
    <property type="project" value="UniProtKB-SubCell"/>
</dbReference>
<evidence type="ECO:0000256" key="5">
    <source>
        <dbReference type="ARBA" id="ARBA00050607"/>
    </source>
</evidence>
<dbReference type="InterPro" id="IPR004616">
    <property type="entry name" value="Leu/Phe-tRNA_Trfase"/>
</dbReference>
<evidence type="ECO:0000256" key="1">
    <source>
        <dbReference type="ARBA" id="ARBA00004496"/>
    </source>
</evidence>
<gene>
    <name evidence="15 16" type="primary">aat</name>
    <name evidence="16" type="ORF">J2R62_08240</name>
</gene>
<protein>
    <recommendedName>
        <fullName evidence="11 15">Leucyl/phenylalanyl-tRNA--protein transferase</fullName>
        <ecNumber evidence="10 15">2.3.2.6</ecNumber>
    </recommendedName>
    <alternativeName>
        <fullName evidence="12 15">L/F-transferase</fullName>
    </alternativeName>
    <alternativeName>
        <fullName evidence="13 15">Leucyltransferase</fullName>
    </alternativeName>
    <alternativeName>
        <fullName evidence="14 15">Phenyalanyltransferase</fullName>
    </alternativeName>
</protein>
<comment type="similarity">
    <text evidence="9 15">Belongs to the L/F-transferase family.</text>
</comment>
<evidence type="ECO:0000256" key="6">
    <source>
        <dbReference type="ARBA" id="ARBA00050652"/>
    </source>
</evidence>
<comment type="catalytic activity">
    <reaction evidence="5 15">
        <text>L-phenylalanyl-tRNA(Phe) + an N-terminal L-alpha-aminoacyl-[protein] = an N-terminal L-phenylalanyl-L-alpha-aminoacyl-[protein] + tRNA(Phe)</text>
        <dbReference type="Rhea" id="RHEA:43632"/>
        <dbReference type="Rhea" id="RHEA-COMP:9668"/>
        <dbReference type="Rhea" id="RHEA-COMP:9699"/>
        <dbReference type="Rhea" id="RHEA-COMP:10636"/>
        <dbReference type="Rhea" id="RHEA-COMP:10637"/>
        <dbReference type="ChEBI" id="CHEBI:78442"/>
        <dbReference type="ChEBI" id="CHEBI:78531"/>
        <dbReference type="ChEBI" id="CHEBI:78597"/>
        <dbReference type="ChEBI" id="CHEBI:83561"/>
        <dbReference type="EC" id="2.3.2.6"/>
    </reaction>
</comment>
<evidence type="ECO:0000256" key="9">
    <source>
        <dbReference type="ARBA" id="ARBA00061535"/>
    </source>
</evidence>
<dbReference type="FunFam" id="3.30.70.3550:FF:000001">
    <property type="entry name" value="Leucyl/phenylalanyl-tRNA--protein transferase"/>
    <property type="match status" value="1"/>
</dbReference>
<dbReference type="EC" id="2.3.2.6" evidence="10 15"/>
<evidence type="ECO:0000313" key="17">
    <source>
        <dbReference type="Proteomes" id="UP000664658"/>
    </source>
</evidence>
<evidence type="ECO:0000313" key="16">
    <source>
        <dbReference type="EMBL" id="MBO1108210.1"/>
    </source>
</evidence>
<comment type="catalytic activity">
    <reaction evidence="7 15">
        <text>N-terminal L-lysyl-[protein] + L-leucyl-tRNA(Leu) = N-terminal L-leucyl-L-lysyl-[protein] + tRNA(Leu) + H(+)</text>
        <dbReference type="Rhea" id="RHEA:12340"/>
        <dbReference type="Rhea" id="RHEA-COMP:9613"/>
        <dbReference type="Rhea" id="RHEA-COMP:9622"/>
        <dbReference type="Rhea" id="RHEA-COMP:12670"/>
        <dbReference type="Rhea" id="RHEA-COMP:12671"/>
        <dbReference type="ChEBI" id="CHEBI:15378"/>
        <dbReference type="ChEBI" id="CHEBI:65249"/>
        <dbReference type="ChEBI" id="CHEBI:78442"/>
        <dbReference type="ChEBI" id="CHEBI:78494"/>
        <dbReference type="ChEBI" id="CHEBI:133043"/>
        <dbReference type="EC" id="2.3.2.6"/>
    </reaction>
</comment>
<dbReference type="Pfam" id="PF03588">
    <property type="entry name" value="Leu_Phe_trans"/>
    <property type="match status" value="1"/>
</dbReference>
<comment type="subcellular location">
    <subcellularLocation>
        <location evidence="1 15">Cytoplasm</location>
    </subcellularLocation>
</comment>